<dbReference type="Proteomes" id="UP001344447">
    <property type="component" value="Unassembled WGS sequence"/>
</dbReference>
<dbReference type="PROSITE" id="PS50023">
    <property type="entry name" value="LIM_DOMAIN_2"/>
    <property type="match status" value="1"/>
</dbReference>
<dbReference type="Gene3D" id="1.20.58.80">
    <property type="entry name" value="Phosphotransferase system, lactose/cellobiose-type IIA subunit"/>
    <property type="match status" value="2"/>
</dbReference>
<dbReference type="SUPFAM" id="SSF57716">
    <property type="entry name" value="Glucocorticoid receptor-like (DNA-binding domain)"/>
    <property type="match status" value="1"/>
</dbReference>
<keyword evidence="7" id="KW-1185">Reference proteome</keyword>
<evidence type="ECO:0000259" key="5">
    <source>
        <dbReference type="PROSITE" id="PS50023"/>
    </source>
</evidence>
<dbReference type="AlphaFoldDB" id="A0AAN7TW68"/>
<dbReference type="InterPro" id="IPR014756">
    <property type="entry name" value="Ig_E-set"/>
</dbReference>
<comment type="caution">
    <text evidence="6">The sequence shown here is derived from an EMBL/GenBank/DDBJ whole genome shotgun (WGS) entry which is preliminary data.</text>
</comment>
<evidence type="ECO:0000313" key="7">
    <source>
        <dbReference type="Proteomes" id="UP001344447"/>
    </source>
</evidence>
<organism evidence="6 7">
    <name type="scientific">Dictyostelium firmibasis</name>
    <dbReference type="NCBI Taxonomy" id="79012"/>
    <lineage>
        <taxon>Eukaryota</taxon>
        <taxon>Amoebozoa</taxon>
        <taxon>Evosea</taxon>
        <taxon>Eumycetozoa</taxon>
        <taxon>Dictyostelia</taxon>
        <taxon>Dictyosteliales</taxon>
        <taxon>Dictyosteliaceae</taxon>
        <taxon>Dictyostelium</taxon>
    </lineage>
</organism>
<name>A0AAN7TW68_9MYCE</name>
<keyword evidence="3" id="KW-0440">LIM domain</keyword>
<feature type="region of interest" description="Disordered" evidence="4">
    <location>
        <begin position="290"/>
        <end position="309"/>
    </location>
</feature>
<dbReference type="SMART" id="SM00745">
    <property type="entry name" value="MIT"/>
    <property type="match status" value="2"/>
</dbReference>
<dbReference type="Pfam" id="PF04212">
    <property type="entry name" value="MIT"/>
    <property type="match status" value="2"/>
</dbReference>
<reference evidence="6 7" key="1">
    <citation type="submission" date="2023-11" db="EMBL/GenBank/DDBJ databases">
        <title>Dfirmibasis_genome.</title>
        <authorList>
            <person name="Edelbroek B."/>
            <person name="Kjellin J."/>
            <person name="Jerlstrom-Hultqvist J."/>
            <person name="Soderbom F."/>
        </authorList>
    </citation>
    <scope>NUCLEOTIDE SEQUENCE [LARGE SCALE GENOMIC DNA]</scope>
    <source>
        <strain evidence="6 7">TNS-C-14</strain>
    </source>
</reference>
<dbReference type="InterPro" id="IPR007330">
    <property type="entry name" value="MIT_dom"/>
</dbReference>
<feature type="region of interest" description="Disordered" evidence="4">
    <location>
        <begin position="246"/>
        <end position="283"/>
    </location>
</feature>
<dbReference type="SUPFAM" id="SSF81296">
    <property type="entry name" value="E set domains"/>
    <property type="match status" value="1"/>
</dbReference>
<proteinExistence type="predicted"/>
<dbReference type="InterPro" id="IPR014752">
    <property type="entry name" value="Arrestin-like_C"/>
</dbReference>
<evidence type="ECO:0000256" key="3">
    <source>
        <dbReference type="PROSITE-ProRule" id="PRU00125"/>
    </source>
</evidence>
<feature type="domain" description="LIM zinc-binding" evidence="5">
    <location>
        <begin position="342"/>
        <end position="407"/>
    </location>
</feature>
<keyword evidence="1 3" id="KW-0479">Metal-binding</keyword>
<feature type="region of interest" description="Disordered" evidence="4">
    <location>
        <begin position="75"/>
        <end position="151"/>
    </location>
</feature>
<evidence type="ECO:0000256" key="1">
    <source>
        <dbReference type="ARBA" id="ARBA00022723"/>
    </source>
</evidence>
<dbReference type="InterPro" id="IPR036181">
    <property type="entry name" value="MIT_dom_sf"/>
</dbReference>
<feature type="compositionally biased region" description="Low complexity" evidence="4">
    <location>
        <begin position="255"/>
        <end position="268"/>
    </location>
</feature>
<dbReference type="EMBL" id="JAVFKY010000005">
    <property type="protein sequence ID" value="KAK5576733.1"/>
    <property type="molecule type" value="Genomic_DNA"/>
</dbReference>
<feature type="compositionally biased region" description="Low complexity" evidence="4">
    <location>
        <begin position="86"/>
        <end position="144"/>
    </location>
</feature>
<gene>
    <name evidence="6" type="ORF">RB653_007877</name>
</gene>
<evidence type="ECO:0000313" key="6">
    <source>
        <dbReference type="EMBL" id="KAK5576733.1"/>
    </source>
</evidence>
<dbReference type="SMART" id="SM00132">
    <property type="entry name" value="LIM"/>
    <property type="match status" value="1"/>
</dbReference>
<dbReference type="Pfam" id="PF00412">
    <property type="entry name" value="LIM"/>
    <property type="match status" value="1"/>
</dbReference>
<protein>
    <recommendedName>
        <fullName evidence="5">LIM zinc-binding domain-containing protein</fullName>
    </recommendedName>
</protein>
<sequence length="558" mass="62847">MSNEILQTGLQLVKSAIDADNQKNYSLASNLYDQAILNLKLALVAEKEPSKNALISSKIEEYSQRNKFIKNLLSQQPSQPQPQQPQPQFNFPSVPSSISPSINQQQQLLNQQQQQQQMNNNILSSFPSAGSNNNSNINTSNGYSPPNQNKNEQISKLNSLSIGNNQSNIRQLSRVEAYEAAKNFSLKGRKEEEVKNYRGASQCYEEACTYYLMAIKSEPDPTLKKNLSDEAKIYLDRIEVLKPFAASQPQPQQPHPQLQPQQQQQQQPLNNSTQSMLSSFPSFNSTNSMSGSNNFNFNNNQVLPNSNMPTAQQNFLQNHQFNQSNNSFNNATSSLPLTFSGDKCAACDALLSTNSIKALDRNWHAECFQVSIICAGCQKPFALSNLSLKVKDNRAYHPMCFESTTGLSQEEIRTFVGSSKQLFFSIQLQRKFYKAGETIQFGFTIDNGTTKKVEKVVAYLLMAETRMEITGTAYERKPKKTIKKLGRCEFHHSNRFPLIKDRFEGDFFYAIPPNILPSEVTGVDASFVREYQLVVKCVGPPLKIMTVKLKFNLTILDK</sequence>
<dbReference type="Gene3D" id="2.10.110.10">
    <property type="entry name" value="Cysteine Rich Protein"/>
    <property type="match status" value="1"/>
</dbReference>
<feature type="compositionally biased region" description="Polar residues" evidence="4">
    <location>
        <begin position="269"/>
        <end position="281"/>
    </location>
</feature>
<dbReference type="Gene3D" id="2.60.40.640">
    <property type="match status" value="1"/>
</dbReference>
<dbReference type="SUPFAM" id="SSF116846">
    <property type="entry name" value="MIT domain"/>
    <property type="match status" value="2"/>
</dbReference>
<evidence type="ECO:0000256" key="2">
    <source>
        <dbReference type="ARBA" id="ARBA00022833"/>
    </source>
</evidence>
<dbReference type="Pfam" id="PF02752">
    <property type="entry name" value="Arrestin_C"/>
    <property type="match status" value="1"/>
</dbReference>
<evidence type="ECO:0000256" key="4">
    <source>
        <dbReference type="SAM" id="MobiDB-lite"/>
    </source>
</evidence>
<keyword evidence="2 3" id="KW-0862">Zinc</keyword>
<dbReference type="SMART" id="SM01017">
    <property type="entry name" value="Arrestin_C"/>
    <property type="match status" value="1"/>
</dbReference>
<accession>A0AAN7TW68</accession>
<dbReference type="CDD" id="cd02656">
    <property type="entry name" value="MIT"/>
    <property type="match status" value="2"/>
</dbReference>
<dbReference type="InterPro" id="IPR001781">
    <property type="entry name" value="Znf_LIM"/>
</dbReference>
<dbReference type="GO" id="GO:0046872">
    <property type="term" value="F:metal ion binding"/>
    <property type="evidence" value="ECO:0007669"/>
    <property type="project" value="UniProtKB-KW"/>
</dbReference>
<dbReference type="InterPro" id="IPR011022">
    <property type="entry name" value="Arrestin_C-like"/>
</dbReference>